<feature type="compositionally biased region" description="Polar residues" evidence="1">
    <location>
        <begin position="533"/>
        <end position="549"/>
    </location>
</feature>
<accession>A0ABS5RQT1</accession>
<feature type="transmembrane region" description="Helical" evidence="2">
    <location>
        <begin position="315"/>
        <end position="338"/>
    </location>
</feature>
<evidence type="ECO:0000313" key="4">
    <source>
        <dbReference type="EMBL" id="MBS9535928.1"/>
    </source>
</evidence>
<sequence length="708" mass="72790">MRRAWLLAQTLWTIGLVGVLCAPNATAEGVASALSWSGLKDSHGVPLGAYYISMVNVGESMRTQVSDASLLEPGTWVPALVSASTAGMSYSVTAALLGMCCGFLVFIVAASVWFIKFALSVTWLQWLAQLAAPILVSIQQAVSYLHVTETALVICMSVGAMVALTKGVGRGMGMMFSGLLVVLLSAWLLNDPVNELAGPNGVLGMGRWLGLSVSMGVVNNGPIAGGDVTNAQVDALGAWMVDTLARQPVQLVNFGTVIDTDANCASAWDAALLTGSSTVVETLPLPGHATTPVEAMKACGNTAAYAYAAHLSGEAVGLFGLLNFIVAVVLVAMCYVALEVVRIGFKAFWHTFVLIPAAAVAVAPGPQRQYAKKTGLKSVVFGVEMMAATAGLGVIVILMARTARGDLVAVDAPIGKLMVMLLVALGATGGFRKLMHGFGDAGLPTPWSVARGAARFAWRNPMQIAAGKRIFDKLRSRRNGERGGEADGVADDGSGGLAAPGRRAHPHHDERAAQCPRCRQSRCTCRDDGGSGNAQRSTGSPESAASSQPKASKGGAAATAAKAARTTAKVGEAFVAPEKAAAAAAGHVAKKTAGRVNDAVTHHGDAAGRTGHTPTNSTGPGFIGHTATAPEAAAGRSGHVPTGGDASATTGRPGTSQHPPAAGGDATDAAAQRRRWERLVPPGAPQAPVWPKLSDTPPQRFPKYPGQE</sequence>
<comment type="caution">
    <text evidence="4">The sequence shown here is derived from an EMBL/GenBank/DDBJ whole genome shotgun (WGS) entry which is preliminary data.</text>
</comment>
<keyword evidence="2" id="KW-1133">Transmembrane helix</keyword>
<evidence type="ECO:0000313" key="5">
    <source>
        <dbReference type="Proteomes" id="UP001519535"/>
    </source>
</evidence>
<evidence type="ECO:0000256" key="1">
    <source>
        <dbReference type="SAM" id="MobiDB-lite"/>
    </source>
</evidence>
<dbReference type="Proteomes" id="UP001519535">
    <property type="component" value="Unassembled WGS sequence"/>
</dbReference>
<feature type="transmembrane region" description="Helical" evidence="2">
    <location>
        <begin position="347"/>
        <end position="366"/>
    </location>
</feature>
<feature type="chain" id="PRO_5046229091" description="TrbL/VirB6 plasmid conjugal transfer protein" evidence="3">
    <location>
        <begin position="28"/>
        <end position="708"/>
    </location>
</feature>
<feature type="compositionally biased region" description="Polar residues" evidence="1">
    <location>
        <begin position="647"/>
        <end position="658"/>
    </location>
</feature>
<reference evidence="4 5" key="1">
    <citation type="submission" date="2021-05" db="EMBL/GenBank/DDBJ databases">
        <title>Mycobacterium acidophilum sp. nov., an extremely acid-tolerant member of the genus Mycobacterium.</title>
        <authorList>
            <person name="Xia J."/>
        </authorList>
    </citation>
    <scope>NUCLEOTIDE SEQUENCE [LARGE SCALE GENOMIC DNA]</scope>
    <source>
        <strain evidence="4 5">M1</strain>
    </source>
</reference>
<organism evidence="4 5">
    <name type="scientific">Mycolicibacter acidiphilus</name>
    <dbReference type="NCBI Taxonomy" id="2835306"/>
    <lineage>
        <taxon>Bacteria</taxon>
        <taxon>Bacillati</taxon>
        <taxon>Actinomycetota</taxon>
        <taxon>Actinomycetes</taxon>
        <taxon>Mycobacteriales</taxon>
        <taxon>Mycobacteriaceae</taxon>
        <taxon>Mycolicibacter</taxon>
    </lineage>
</organism>
<keyword evidence="3" id="KW-0732">Signal</keyword>
<feature type="transmembrane region" description="Helical" evidence="2">
    <location>
        <begin position="88"/>
        <end position="110"/>
    </location>
</feature>
<feature type="compositionally biased region" description="Low complexity" evidence="1">
    <location>
        <begin position="661"/>
        <end position="670"/>
    </location>
</feature>
<keyword evidence="2" id="KW-0812">Transmembrane</keyword>
<proteinExistence type="predicted"/>
<evidence type="ECO:0008006" key="6">
    <source>
        <dbReference type="Google" id="ProtNLM"/>
    </source>
</evidence>
<protein>
    <recommendedName>
        <fullName evidence="6">TrbL/VirB6 plasmid conjugal transfer protein</fullName>
    </recommendedName>
</protein>
<name>A0ABS5RQT1_9MYCO</name>
<feature type="compositionally biased region" description="Basic and acidic residues" evidence="1">
    <location>
        <begin position="475"/>
        <end position="485"/>
    </location>
</feature>
<feature type="region of interest" description="Disordered" evidence="1">
    <location>
        <begin position="475"/>
        <end position="558"/>
    </location>
</feature>
<feature type="transmembrane region" description="Helical" evidence="2">
    <location>
        <begin position="117"/>
        <end position="138"/>
    </location>
</feature>
<keyword evidence="5" id="KW-1185">Reference proteome</keyword>
<dbReference type="RefSeq" id="WP_214094777.1">
    <property type="nucleotide sequence ID" value="NZ_JAHCLR010000066.1"/>
</dbReference>
<feature type="transmembrane region" description="Helical" evidence="2">
    <location>
        <begin position="407"/>
        <end position="427"/>
    </location>
</feature>
<feature type="signal peptide" evidence="3">
    <location>
        <begin position="1"/>
        <end position="27"/>
    </location>
</feature>
<keyword evidence="2" id="KW-0472">Membrane</keyword>
<evidence type="ECO:0000256" key="3">
    <source>
        <dbReference type="SAM" id="SignalP"/>
    </source>
</evidence>
<feature type="transmembrane region" description="Helical" evidence="2">
    <location>
        <begin position="378"/>
        <end position="400"/>
    </location>
</feature>
<evidence type="ECO:0000256" key="2">
    <source>
        <dbReference type="SAM" id="Phobius"/>
    </source>
</evidence>
<feature type="transmembrane region" description="Helical" evidence="2">
    <location>
        <begin position="171"/>
        <end position="189"/>
    </location>
</feature>
<gene>
    <name evidence="4" type="ORF">KIH27_20300</name>
</gene>
<feature type="region of interest" description="Disordered" evidence="1">
    <location>
        <begin position="602"/>
        <end position="708"/>
    </location>
</feature>
<dbReference type="EMBL" id="JAHCLR010000066">
    <property type="protein sequence ID" value="MBS9535928.1"/>
    <property type="molecule type" value="Genomic_DNA"/>
</dbReference>